<dbReference type="Gene3D" id="2.170.150.40">
    <property type="entry name" value="Domain of unknown function (DUF427)"/>
    <property type="match status" value="1"/>
</dbReference>
<reference evidence="2 3" key="1">
    <citation type="submission" date="2018-08" db="EMBL/GenBank/DDBJ databases">
        <title>The draft genome squence of Brumimicrobium sp. N62.</title>
        <authorList>
            <person name="Du Z.-J."/>
            <person name="Luo H.-R."/>
        </authorList>
    </citation>
    <scope>NUCLEOTIDE SEQUENCE [LARGE SCALE GENOMIC DNA]</scope>
    <source>
        <strain evidence="2 3">N62</strain>
    </source>
</reference>
<protein>
    <submittedName>
        <fullName evidence="2">DUF427 domain-containing protein</fullName>
    </submittedName>
</protein>
<dbReference type="EMBL" id="QURB01000002">
    <property type="protein sequence ID" value="RFC55069.1"/>
    <property type="molecule type" value="Genomic_DNA"/>
</dbReference>
<dbReference type="InterPro" id="IPR007361">
    <property type="entry name" value="DUF427"/>
</dbReference>
<comment type="caution">
    <text evidence="2">The sequence shown here is derived from an EMBL/GenBank/DDBJ whole genome shotgun (WGS) entry which is preliminary data.</text>
</comment>
<dbReference type="Proteomes" id="UP000257127">
    <property type="component" value="Unassembled WGS sequence"/>
</dbReference>
<evidence type="ECO:0000259" key="1">
    <source>
        <dbReference type="Pfam" id="PF04248"/>
    </source>
</evidence>
<gene>
    <name evidence="2" type="ORF">DXU93_04410</name>
</gene>
<evidence type="ECO:0000313" key="3">
    <source>
        <dbReference type="Proteomes" id="UP000257127"/>
    </source>
</evidence>
<keyword evidence="3" id="KW-1185">Reference proteome</keyword>
<dbReference type="InterPro" id="IPR038694">
    <property type="entry name" value="DUF427_sf"/>
</dbReference>
<accession>A0A3E1EZR9</accession>
<dbReference type="OrthoDB" id="119916at2"/>
<proteinExistence type="predicted"/>
<feature type="domain" description="DUF427" evidence="1">
    <location>
        <begin position="3"/>
        <end position="88"/>
    </location>
</feature>
<dbReference type="PANTHER" id="PTHR34310">
    <property type="entry name" value="DUF427 DOMAIN PROTEIN (AFU_ORTHOLOGUE AFUA_3G02220)"/>
    <property type="match status" value="1"/>
</dbReference>
<organism evidence="2 3">
    <name type="scientific">Brumimicrobium aurantiacum</name>
    <dbReference type="NCBI Taxonomy" id="1737063"/>
    <lineage>
        <taxon>Bacteria</taxon>
        <taxon>Pseudomonadati</taxon>
        <taxon>Bacteroidota</taxon>
        <taxon>Flavobacteriia</taxon>
        <taxon>Flavobacteriales</taxon>
        <taxon>Crocinitomicaceae</taxon>
        <taxon>Brumimicrobium</taxon>
    </lineage>
</organism>
<sequence>MKKAIWNGEIIAESDETIEIEGNAYFPPHAINKEFFINSPKTTFCPWKGDASYYDIKVDNKVNEVAAWYYPKPKEKAAHIKHFIAFWNGIEVK</sequence>
<dbReference type="AlphaFoldDB" id="A0A3E1EZR9"/>
<name>A0A3E1EZR9_9FLAO</name>
<dbReference type="RefSeq" id="WP_116880048.1">
    <property type="nucleotide sequence ID" value="NZ_QURB01000002.1"/>
</dbReference>
<evidence type="ECO:0000313" key="2">
    <source>
        <dbReference type="EMBL" id="RFC55069.1"/>
    </source>
</evidence>
<dbReference type="PANTHER" id="PTHR34310:SF5">
    <property type="entry name" value="DUF427 DOMAIN PROTEIN (AFU_ORTHOLOGUE AFUA_3G02220)"/>
    <property type="match status" value="1"/>
</dbReference>
<dbReference type="Pfam" id="PF04248">
    <property type="entry name" value="NTP_transf_9"/>
    <property type="match status" value="1"/>
</dbReference>